<evidence type="ECO:0000313" key="2">
    <source>
        <dbReference type="Proteomes" id="UP001165083"/>
    </source>
</evidence>
<name>A0A9W6TGL8_9STRA</name>
<organism evidence="1 2">
    <name type="scientific">Phytophthora lilii</name>
    <dbReference type="NCBI Taxonomy" id="2077276"/>
    <lineage>
        <taxon>Eukaryota</taxon>
        <taxon>Sar</taxon>
        <taxon>Stramenopiles</taxon>
        <taxon>Oomycota</taxon>
        <taxon>Peronosporomycetes</taxon>
        <taxon>Peronosporales</taxon>
        <taxon>Peronosporaceae</taxon>
        <taxon>Phytophthora</taxon>
    </lineage>
</organism>
<proteinExistence type="predicted"/>
<dbReference type="OrthoDB" id="120777at2759"/>
<evidence type="ECO:0000313" key="1">
    <source>
        <dbReference type="EMBL" id="GMF11411.1"/>
    </source>
</evidence>
<sequence length="176" mass="20734">MLCYWTRNIFALSEQVQQLWVLILHDGKTKMVEDYLAGTIELITPRLLGPFATIFSYQGFLDSKEILVEPIIRRQIEWLRIQIHALDKPFSWEMMKHKWEATNYIVNYNPDRKQVNASFIMEEGGCQTDPFVKITKTRSWYDKAKSKLPEMKNEIKGLMDRCGKYADCNTGNEMEK</sequence>
<reference evidence="1" key="1">
    <citation type="submission" date="2023-04" db="EMBL/GenBank/DDBJ databases">
        <title>Phytophthora lilii NBRC 32176.</title>
        <authorList>
            <person name="Ichikawa N."/>
            <person name="Sato H."/>
            <person name="Tonouchi N."/>
        </authorList>
    </citation>
    <scope>NUCLEOTIDE SEQUENCE</scope>
    <source>
        <strain evidence="1">NBRC 32176</strain>
    </source>
</reference>
<gene>
    <name evidence="1" type="ORF">Plil01_000211700</name>
</gene>
<dbReference type="Proteomes" id="UP001165083">
    <property type="component" value="Unassembled WGS sequence"/>
</dbReference>
<keyword evidence="2" id="KW-1185">Reference proteome</keyword>
<accession>A0A9W6TGL8</accession>
<dbReference type="EMBL" id="BSXW01000074">
    <property type="protein sequence ID" value="GMF11411.1"/>
    <property type="molecule type" value="Genomic_DNA"/>
</dbReference>
<comment type="caution">
    <text evidence="1">The sequence shown here is derived from an EMBL/GenBank/DDBJ whole genome shotgun (WGS) entry which is preliminary data.</text>
</comment>
<dbReference type="AlphaFoldDB" id="A0A9W6TGL8"/>
<protein>
    <submittedName>
        <fullName evidence="1">Unnamed protein product</fullName>
    </submittedName>
</protein>